<dbReference type="RefSeq" id="WP_096882806.1">
    <property type="nucleotide sequence ID" value="NZ_CP023482.1"/>
</dbReference>
<evidence type="ECO:0008006" key="3">
    <source>
        <dbReference type="Google" id="ProtNLM"/>
    </source>
</evidence>
<keyword evidence="2" id="KW-1185">Reference proteome</keyword>
<sequence length="187" mass="20501">MKRLVLTFAVTAAATTAIVLALHLVDIRLNLAYALIFTLGALLARELNATGLTGSEAPEFPRVLYRAAPELEAAKDRRVRRIEDDLYRTIETKRQGPRLPATYLAGIAHELETLAATRGENLVLSQQTSDIIACAEESDAAHSPAYAPRPRTTQVRLTRRGLVAALRDLESAYARLIAPAPHVKERP</sequence>
<dbReference type="EMBL" id="CP023482">
    <property type="protein sequence ID" value="ATH96416.1"/>
    <property type="molecule type" value="Genomic_DNA"/>
</dbReference>
<accession>A0ABM6PMA0</accession>
<proteinExistence type="predicted"/>
<organism evidence="1 2">
    <name type="scientific">Dermabacter jinjuensis</name>
    <dbReference type="NCBI Taxonomy" id="1667168"/>
    <lineage>
        <taxon>Bacteria</taxon>
        <taxon>Bacillati</taxon>
        <taxon>Actinomycetota</taxon>
        <taxon>Actinomycetes</taxon>
        <taxon>Micrococcales</taxon>
        <taxon>Dermabacteraceae</taxon>
        <taxon>Dermabacter</taxon>
    </lineage>
</organism>
<reference evidence="1 2" key="1">
    <citation type="journal article" date="2016" name="Int. J. Syst. Evol. Microbiol.">
        <title>Dermabacter jinjuensis sp. nov., a novel species of the genus Dermabacter isolated from a clinical specimen.</title>
        <authorList>
            <person name="Park Y.K."/>
            <person name="Lee K.M."/>
            <person name="Lee W.K."/>
            <person name="Cho M.J."/>
            <person name="Lee H.S."/>
            <person name="Cho Y.G."/>
            <person name="Lee Y.C."/>
            <person name="Lee W.K."/>
            <person name="Seong W.K."/>
            <person name="Hwang K.J."/>
        </authorList>
    </citation>
    <scope>NUCLEOTIDE SEQUENCE [LARGE SCALE GENOMIC DNA]</scope>
    <source>
        <strain evidence="1 2">32T</strain>
    </source>
</reference>
<name>A0ABM6PMA0_9MICO</name>
<evidence type="ECO:0000313" key="1">
    <source>
        <dbReference type="EMBL" id="ATH96416.1"/>
    </source>
</evidence>
<gene>
    <name evidence="1" type="ORF">COP05_04390</name>
</gene>
<dbReference type="Proteomes" id="UP000815698">
    <property type="component" value="Chromosome"/>
</dbReference>
<protein>
    <recommendedName>
        <fullName evidence="3">5-bromo-4-chloroindolyl phosphate hydrolysis protein</fullName>
    </recommendedName>
</protein>
<evidence type="ECO:0000313" key="2">
    <source>
        <dbReference type="Proteomes" id="UP000815698"/>
    </source>
</evidence>